<dbReference type="InterPro" id="IPR009003">
    <property type="entry name" value="Peptidase_S1_PA"/>
</dbReference>
<dbReference type="InterPro" id="IPR011990">
    <property type="entry name" value="TPR-like_helical_dom_sf"/>
</dbReference>
<sequence>MYRTIVGIVWIVILLSVAGGTLTCFSPSFPYPNPGSAPSRVSDLPLSACAWIRAGHTSGAGVLIDGKRRWLITARHVVGEQKQVEVVFPDDPTLSEQADRLAYLRRRESLRQSRHWVAGRVLRVSEELDVALIELEDLPASSTAARWVNRTPALGELLTLIGHRADLPTLWNRSAGRVRAYGYVQEGYFAGGRKVATAAHLLLVQLPIEEGDSGGPVFDVRGELAGLGVAVRRVAAPAALVVSAEDIERFLRGDVRPAHSFPRAAFQHPIDRLIQATVWVRPASANRPFAGFLVDTRHVVTVAAVGTRVGEAVGVAAPLFVNGRCQQQRHSYQDNLDLHHRNLWRWATIVASDPVRQITVLRLSAPFAHMQPLTLASQPPRVGEAIHAMNHPAGVEFAWVYAQGIVRQRGLSSLAESQPPVRLLIGQLPSHAACPGGPVVNDRAELVGVWLEREGPAQAAYILRAEEVRHFLNVLGVDGRGPDSGEALCFRVAQRLSHIMQAVARGLLIRAEEKMRNGQKQAALEDLALAIRWDPTCLPARKWRLQLLEGEALEAEWHTAIEQGPFDSDLLLQRSQRAVERRDWRLARGDLQRLLAIRPEIAEAHRLRIRVLLELGEHEQAAAAVRDTLRADPRQLPAVARLLEQQTEDLLRKYPLQPQVARDWLRLAMQRSGYQPWQEAIRKAATFQEARQQIEYLIRALQREQP</sequence>
<reference evidence="1 2" key="1">
    <citation type="submission" date="2020-07" db="EMBL/GenBank/DDBJ databases">
        <title>Thermogemmata thermophila gen. nov., sp. nov., a novel moderate thermophilic planctomycete from a Kamchatka hot spring.</title>
        <authorList>
            <person name="Elcheninov A.G."/>
            <person name="Podosokorskaya O.A."/>
            <person name="Kovaleva O.L."/>
            <person name="Novikov A."/>
            <person name="Bonch-Osmolovskaya E.A."/>
            <person name="Toshchakov S.V."/>
            <person name="Kublanov I.V."/>
        </authorList>
    </citation>
    <scope>NUCLEOTIDE SEQUENCE [LARGE SCALE GENOMIC DNA]</scope>
    <source>
        <strain evidence="1 2">2918</strain>
    </source>
</reference>
<dbReference type="EMBL" id="JACEFB010000006">
    <property type="protein sequence ID" value="MBA2226495.1"/>
    <property type="molecule type" value="Genomic_DNA"/>
</dbReference>
<evidence type="ECO:0000313" key="1">
    <source>
        <dbReference type="EMBL" id="MBA2226495.1"/>
    </source>
</evidence>
<dbReference type="Proteomes" id="UP000542342">
    <property type="component" value="Unassembled WGS sequence"/>
</dbReference>
<keyword evidence="2" id="KW-1185">Reference proteome</keyword>
<dbReference type="PANTHER" id="PTHR43019:SF62">
    <property type="entry name" value="SERINE ENDOPROTEASE DEGS"/>
    <property type="match status" value="1"/>
</dbReference>
<dbReference type="Gene3D" id="1.25.40.10">
    <property type="entry name" value="Tetratricopeptide repeat domain"/>
    <property type="match status" value="1"/>
</dbReference>
<accession>A0A7V8VEP8</accession>
<dbReference type="SUPFAM" id="SSF48452">
    <property type="entry name" value="TPR-like"/>
    <property type="match status" value="1"/>
</dbReference>
<dbReference type="Gene3D" id="2.40.10.120">
    <property type="match status" value="2"/>
</dbReference>
<comment type="caution">
    <text evidence="1">The sequence shown here is derived from an EMBL/GenBank/DDBJ whole genome shotgun (WGS) entry which is preliminary data.</text>
</comment>
<dbReference type="PANTHER" id="PTHR43019">
    <property type="entry name" value="SERINE ENDOPROTEASE DEGS"/>
    <property type="match status" value="1"/>
</dbReference>
<organism evidence="1 2">
    <name type="scientific">Thermogemmata fonticola</name>
    <dbReference type="NCBI Taxonomy" id="2755323"/>
    <lineage>
        <taxon>Bacteria</taxon>
        <taxon>Pseudomonadati</taxon>
        <taxon>Planctomycetota</taxon>
        <taxon>Planctomycetia</taxon>
        <taxon>Gemmatales</taxon>
        <taxon>Gemmataceae</taxon>
        <taxon>Thermogemmata</taxon>
    </lineage>
</organism>
<dbReference type="RefSeq" id="WP_194537931.1">
    <property type="nucleotide sequence ID" value="NZ_JACEFB010000006.1"/>
</dbReference>
<gene>
    <name evidence="1" type="ORF">H0921_10020</name>
</gene>
<evidence type="ECO:0000313" key="2">
    <source>
        <dbReference type="Proteomes" id="UP000542342"/>
    </source>
</evidence>
<protein>
    <submittedName>
        <fullName evidence="1">Trypsin-like peptidase domain-containing protein</fullName>
    </submittedName>
</protein>
<name>A0A7V8VEP8_9BACT</name>
<dbReference type="Pfam" id="PF13365">
    <property type="entry name" value="Trypsin_2"/>
    <property type="match status" value="2"/>
</dbReference>
<proteinExistence type="predicted"/>
<dbReference type="AlphaFoldDB" id="A0A7V8VEP8"/>
<dbReference type="SUPFAM" id="SSF50494">
    <property type="entry name" value="Trypsin-like serine proteases"/>
    <property type="match status" value="2"/>
</dbReference>